<gene>
    <name evidence="2" type="ORF">PQO03_04695</name>
</gene>
<sequence>MKKIITSLMLIIVMFAPVDTQAQGNSNVERKSKITVNPDGSKTIIIYSVNERGEEIKTVTIIKVTEFLDGSKFISKSVKIFTLVKTGEILSKSFIENSIIRPRVSRYRQLKKTDGIYVKTDNGLINITDGGGGPASPDGR</sequence>
<evidence type="ECO:0000256" key="1">
    <source>
        <dbReference type="SAM" id="SignalP"/>
    </source>
</evidence>
<keyword evidence="3" id="KW-1185">Reference proteome</keyword>
<feature type="signal peptide" evidence="1">
    <location>
        <begin position="1"/>
        <end position="22"/>
    </location>
</feature>
<dbReference type="RefSeq" id="WP_274151514.1">
    <property type="nucleotide sequence ID" value="NZ_CP117811.1"/>
</dbReference>
<organism evidence="2 3">
    <name type="scientific">Lentisphaera profundi</name>
    <dbReference type="NCBI Taxonomy" id="1658616"/>
    <lineage>
        <taxon>Bacteria</taxon>
        <taxon>Pseudomonadati</taxon>
        <taxon>Lentisphaerota</taxon>
        <taxon>Lentisphaeria</taxon>
        <taxon>Lentisphaerales</taxon>
        <taxon>Lentisphaeraceae</taxon>
        <taxon>Lentisphaera</taxon>
    </lineage>
</organism>
<proteinExistence type="predicted"/>
<feature type="chain" id="PRO_5046683581" evidence="1">
    <location>
        <begin position="23"/>
        <end position="140"/>
    </location>
</feature>
<protein>
    <submittedName>
        <fullName evidence="2">Uncharacterized protein</fullName>
    </submittedName>
</protein>
<keyword evidence="1" id="KW-0732">Signal</keyword>
<reference evidence="2 3" key="1">
    <citation type="submission" date="2023-02" db="EMBL/GenBank/DDBJ databases">
        <title>Genome sequence of Lentisphaera profundi SAORIC-696.</title>
        <authorList>
            <person name="Kim e."/>
            <person name="Cho J.-C."/>
            <person name="Choi A."/>
            <person name="Kang I."/>
        </authorList>
    </citation>
    <scope>NUCLEOTIDE SEQUENCE [LARGE SCALE GENOMIC DNA]</scope>
    <source>
        <strain evidence="2 3">SAORIC-696</strain>
    </source>
</reference>
<accession>A0ABY7VU10</accession>
<evidence type="ECO:0000313" key="3">
    <source>
        <dbReference type="Proteomes" id="UP001214250"/>
    </source>
</evidence>
<dbReference type="EMBL" id="CP117811">
    <property type="protein sequence ID" value="WDE97249.1"/>
    <property type="molecule type" value="Genomic_DNA"/>
</dbReference>
<name>A0ABY7VU10_9BACT</name>
<dbReference type="Proteomes" id="UP001214250">
    <property type="component" value="Chromosome 1"/>
</dbReference>
<evidence type="ECO:0000313" key="2">
    <source>
        <dbReference type="EMBL" id="WDE97249.1"/>
    </source>
</evidence>